<organism evidence="9 10">
    <name type="scientific">Propylenella binzhouense</name>
    <dbReference type="NCBI Taxonomy" id="2555902"/>
    <lineage>
        <taxon>Bacteria</taxon>
        <taxon>Pseudomonadati</taxon>
        <taxon>Pseudomonadota</taxon>
        <taxon>Alphaproteobacteria</taxon>
        <taxon>Hyphomicrobiales</taxon>
        <taxon>Propylenellaceae</taxon>
        <taxon>Propylenella</taxon>
    </lineage>
</organism>
<dbReference type="PANTHER" id="PTHR10815">
    <property type="entry name" value="METHYLATED-DNA--PROTEIN-CYSTEINE METHYLTRANSFERASE"/>
    <property type="match status" value="1"/>
</dbReference>
<dbReference type="GO" id="GO:0003908">
    <property type="term" value="F:methylated-DNA-[protein]-cysteine S-methyltransferase activity"/>
    <property type="evidence" value="ECO:0007669"/>
    <property type="project" value="UniProtKB-EC"/>
</dbReference>
<comment type="caution">
    <text evidence="9">The sequence shown here is derived from an EMBL/GenBank/DDBJ whole genome shotgun (WGS) entry which is preliminary data.</text>
</comment>
<dbReference type="EMBL" id="SPKJ01000026">
    <property type="protein sequence ID" value="MYZ48001.1"/>
    <property type="molecule type" value="Genomic_DNA"/>
</dbReference>
<evidence type="ECO:0000256" key="1">
    <source>
        <dbReference type="ARBA" id="ARBA00001286"/>
    </source>
</evidence>
<dbReference type="InterPro" id="IPR036631">
    <property type="entry name" value="MGMT_N_sf"/>
</dbReference>
<dbReference type="PROSITE" id="PS00374">
    <property type="entry name" value="MGMT"/>
    <property type="match status" value="1"/>
</dbReference>
<dbReference type="GO" id="GO:0006281">
    <property type="term" value="P:DNA repair"/>
    <property type="evidence" value="ECO:0007669"/>
    <property type="project" value="UniProtKB-KW"/>
</dbReference>
<evidence type="ECO:0000256" key="7">
    <source>
        <dbReference type="SAM" id="MobiDB-lite"/>
    </source>
</evidence>
<dbReference type="InterPro" id="IPR036217">
    <property type="entry name" value="MethylDNA_cys_MeTrfase_DNAb"/>
</dbReference>
<keyword evidence="3" id="KW-0808">Transferase</keyword>
<dbReference type="GO" id="GO:0032259">
    <property type="term" value="P:methylation"/>
    <property type="evidence" value="ECO:0007669"/>
    <property type="project" value="UniProtKB-KW"/>
</dbReference>
<dbReference type="CDD" id="cd06445">
    <property type="entry name" value="ATase"/>
    <property type="match status" value="1"/>
</dbReference>
<evidence type="ECO:0000256" key="2">
    <source>
        <dbReference type="ARBA" id="ARBA00022603"/>
    </source>
</evidence>
<dbReference type="Pfam" id="PF01035">
    <property type="entry name" value="DNA_binding_1"/>
    <property type="match status" value="1"/>
</dbReference>
<sequence>MDGAGFALFDTAIGRCGIAWGPRGIRALCLPDASEAKTRARLRRRSGAPAETEPPPPVRDAIGRIGRLLAGEPVDLEDVAIDLAGEPDFHRAVYALARRIPPGATRTYGDLAKELGDIALARAVGQALGRNPVPLVVPCHRVLGAGGRPGGFSAPGGLATKLHLLAVESRHGAAPLLPFATEPAEAPRQG</sequence>
<evidence type="ECO:0000259" key="8">
    <source>
        <dbReference type="Pfam" id="PF01035"/>
    </source>
</evidence>
<dbReference type="InterPro" id="IPR001497">
    <property type="entry name" value="MethylDNA_cys_MeTrfase_AS"/>
</dbReference>
<feature type="region of interest" description="Disordered" evidence="7">
    <location>
        <begin position="40"/>
        <end position="59"/>
    </location>
</feature>
<accession>A0A964T3V3</accession>
<keyword evidence="5" id="KW-0234">DNA repair</keyword>
<proteinExistence type="predicted"/>
<evidence type="ECO:0000256" key="6">
    <source>
        <dbReference type="ARBA" id="ARBA00049348"/>
    </source>
</evidence>
<protein>
    <submittedName>
        <fullName evidence="9">Methylated-DNA--[protein]-cysteine S-methyltransferase</fullName>
    </submittedName>
</protein>
<comment type="catalytic activity">
    <reaction evidence="1">
        <text>a 4-O-methyl-thymidine in DNA + L-cysteinyl-[protein] = a thymidine in DNA + S-methyl-L-cysteinyl-[protein]</text>
        <dbReference type="Rhea" id="RHEA:53428"/>
        <dbReference type="Rhea" id="RHEA-COMP:10131"/>
        <dbReference type="Rhea" id="RHEA-COMP:10132"/>
        <dbReference type="Rhea" id="RHEA-COMP:13555"/>
        <dbReference type="Rhea" id="RHEA-COMP:13556"/>
        <dbReference type="ChEBI" id="CHEBI:29950"/>
        <dbReference type="ChEBI" id="CHEBI:82612"/>
        <dbReference type="ChEBI" id="CHEBI:137386"/>
        <dbReference type="ChEBI" id="CHEBI:137387"/>
        <dbReference type="EC" id="2.1.1.63"/>
    </reaction>
</comment>
<dbReference type="InterPro" id="IPR036388">
    <property type="entry name" value="WH-like_DNA-bd_sf"/>
</dbReference>
<evidence type="ECO:0000313" key="10">
    <source>
        <dbReference type="Proteomes" id="UP000773614"/>
    </source>
</evidence>
<dbReference type="OrthoDB" id="9802228at2"/>
<dbReference type="AlphaFoldDB" id="A0A964T3V3"/>
<feature type="domain" description="Methylated-DNA-[protein]-cysteine S-methyltransferase DNA binding" evidence="8">
    <location>
        <begin position="88"/>
        <end position="169"/>
    </location>
</feature>
<name>A0A964T3V3_9HYPH</name>
<evidence type="ECO:0000256" key="5">
    <source>
        <dbReference type="ARBA" id="ARBA00023204"/>
    </source>
</evidence>
<dbReference type="SUPFAM" id="SSF53155">
    <property type="entry name" value="Methylated DNA-protein cysteine methyltransferase domain"/>
    <property type="match status" value="1"/>
</dbReference>
<evidence type="ECO:0000313" key="9">
    <source>
        <dbReference type="EMBL" id="MYZ48001.1"/>
    </source>
</evidence>
<dbReference type="Gene3D" id="1.10.10.10">
    <property type="entry name" value="Winged helix-like DNA-binding domain superfamily/Winged helix DNA-binding domain"/>
    <property type="match status" value="1"/>
</dbReference>
<dbReference type="NCBIfam" id="TIGR00589">
    <property type="entry name" value="ogt"/>
    <property type="match status" value="1"/>
</dbReference>
<keyword evidence="10" id="KW-1185">Reference proteome</keyword>
<gene>
    <name evidence="9" type="ORF">E4O86_09790</name>
</gene>
<dbReference type="Proteomes" id="UP000773614">
    <property type="component" value="Unassembled WGS sequence"/>
</dbReference>
<dbReference type="InterPro" id="IPR014048">
    <property type="entry name" value="MethylDNA_cys_MeTrfase_DNA-bd"/>
</dbReference>
<dbReference type="SUPFAM" id="SSF46767">
    <property type="entry name" value="Methylated DNA-protein cysteine methyltransferase, C-terminal domain"/>
    <property type="match status" value="1"/>
</dbReference>
<keyword evidence="4" id="KW-0227">DNA damage</keyword>
<reference evidence="9" key="1">
    <citation type="submission" date="2019-03" db="EMBL/GenBank/DDBJ databases">
        <title>Afifella sp. nov., isolated from activated sludge.</title>
        <authorList>
            <person name="Li Q."/>
            <person name="Liu Y."/>
        </authorList>
    </citation>
    <scope>NUCLEOTIDE SEQUENCE</scope>
    <source>
        <strain evidence="9">L72</strain>
    </source>
</reference>
<evidence type="ECO:0000256" key="3">
    <source>
        <dbReference type="ARBA" id="ARBA00022679"/>
    </source>
</evidence>
<keyword evidence="2" id="KW-0489">Methyltransferase</keyword>
<dbReference type="PANTHER" id="PTHR10815:SF5">
    <property type="entry name" value="METHYLATED-DNA--PROTEIN-CYSTEINE METHYLTRANSFERASE"/>
    <property type="match status" value="1"/>
</dbReference>
<dbReference type="RefSeq" id="WP_161140352.1">
    <property type="nucleotide sequence ID" value="NZ_SPKJ01000026.1"/>
</dbReference>
<evidence type="ECO:0000256" key="4">
    <source>
        <dbReference type="ARBA" id="ARBA00022763"/>
    </source>
</evidence>
<comment type="catalytic activity">
    <reaction evidence="6">
        <text>a 6-O-methyl-2'-deoxyguanosine in DNA + L-cysteinyl-[protein] = S-methyl-L-cysteinyl-[protein] + a 2'-deoxyguanosine in DNA</text>
        <dbReference type="Rhea" id="RHEA:24000"/>
        <dbReference type="Rhea" id="RHEA-COMP:10131"/>
        <dbReference type="Rhea" id="RHEA-COMP:10132"/>
        <dbReference type="Rhea" id="RHEA-COMP:11367"/>
        <dbReference type="Rhea" id="RHEA-COMP:11368"/>
        <dbReference type="ChEBI" id="CHEBI:29950"/>
        <dbReference type="ChEBI" id="CHEBI:82612"/>
        <dbReference type="ChEBI" id="CHEBI:85445"/>
        <dbReference type="ChEBI" id="CHEBI:85448"/>
        <dbReference type="EC" id="2.1.1.63"/>
    </reaction>
</comment>